<dbReference type="Proteomes" id="UP001430377">
    <property type="component" value="Unassembled WGS sequence"/>
</dbReference>
<dbReference type="AlphaFoldDB" id="A0AAW4PTJ2"/>
<reference evidence="2 3" key="1">
    <citation type="submission" date="2021-06" db="EMBL/GenBank/DDBJ databases">
        <title>Halomicroarcula sp. a new haloarchaeum isolated from saline soil.</title>
        <authorList>
            <person name="Duran-Viseras A."/>
            <person name="Sanchez-Porro C."/>
            <person name="Ventosa A."/>
        </authorList>
    </citation>
    <scope>NUCLEOTIDE SEQUENCE [LARGE SCALE GENOMIC DNA]</scope>
    <source>
        <strain evidence="2 3">F13</strain>
    </source>
</reference>
<name>A0AAW4PTJ2_9EURY</name>
<gene>
    <name evidence="2" type="ORF">EGH21_11235</name>
</gene>
<comment type="caution">
    <text evidence="2">The sequence shown here is derived from an EMBL/GenBank/DDBJ whole genome shotgun (WGS) entry which is preliminary data.</text>
</comment>
<keyword evidence="3" id="KW-1185">Reference proteome</keyword>
<keyword evidence="1" id="KW-0812">Transmembrane</keyword>
<keyword evidence="1" id="KW-1133">Transmembrane helix</keyword>
<accession>A0AAW4PTJ2</accession>
<dbReference type="InterPro" id="IPR040493">
    <property type="entry name" value="DUF5518"/>
</dbReference>
<proteinExistence type="predicted"/>
<evidence type="ECO:0000313" key="3">
    <source>
        <dbReference type="Proteomes" id="UP001430377"/>
    </source>
</evidence>
<dbReference type="Pfam" id="PF17647">
    <property type="entry name" value="DUF5518"/>
    <property type="match status" value="1"/>
</dbReference>
<dbReference type="RefSeq" id="WP_220618562.1">
    <property type="nucleotide sequence ID" value="NZ_RKLR01000003.1"/>
</dbReference>
<feature type="transmembrane region" description="Helical" evidence="1">
    <location>
        <begin position="89"/>
        <end position="113"/>
    </location>
</feature>
<feature type="transmembrane region" description="Helical" evidence="1">
    <location>
        <begin position="51"/>
        <end position="77"/>
    </location>
</feature>
<evidence type="ECO:0000256" key="1">
    <source>
        <dbReference type="SAM" id="Phobius"/>
    </source>
</evidence>
<dbReference type="EMBL" id="RKLR01000003">
    <property type="protein sequence ID" value="MBX0323602.1"/>
    <property type="molecule type" value="Genomic_DNA"/>
</dbReference>
<feature type="transmembrane region" description="Helical" evidence="1">
    <location>
        <begin position="7"/>
        <end position="31"/>
    </location>
</feature>
<organism evidence="2 3">
    <name type="scientific">Haloarcula rubra</name>
    <dbReference type="NCBI Taxonomy" id="2487747"/>
    <lineage>
        <taxon>Archaea</taxon>
        <taxon>Methanobacteriati</taxon>
        <taxon>Methanobacteriota</taxon>
        <taxon>Stenosarchaea group</taxon>
        <taxon>Halobacteria</taxon>
        <taxon>Halobacteriales</taxon>
        <taxon>Haloarculaceae</taxon>
        <taxon>Haloarcula</taxon>
    </lineage>
</organism>
<evidence type="ECO:0000313" key="2">
    <source>
        <dbReference type="EMBL" id="MBX0323602.1"/>
    </source>
</evidence>
<protein>
    <submittedName>
        <fullName evidence="2">DUF5518 domain-containing protein</fullName>
    </submittedName>
</protein>
<sequence>MAERDTLLNAVIGAVATAVLSGFVPFAPVFGGALAGYLEGGDRDNGLRVGAISGVIGLVFTLLVFALVGVVFLGFLLGGMPMRMGAFGLLFFVVAAVFAAVYVVGLSALGGWLGNYVKYDTDIGT</sequence>
<keyword evidence="1" id="KW-0472">Membrane</keyword>